<dbReference type="InterPro" id="IPR016181">
    <property type="entry name" value="Acyl_CoA_acyltransferase"/>
</dbReference>
<proteinExistence type="predicted"/>
<reference evidence="2 3" key="1">
    <citation type="journal article" date="2013" name="Mar. Genomics">
        <title>Expression of sulfatases in Rhodopirellula baltica and the diversity of sulfatases in the genus Rhodopirellula.</title>
        <authorList>
            <person name="Wegner C.E."/>
            <person name="Richter-Heitmann T."/>
            <person name="Klindworth A."/>
            <person name="Klockow C."/>
            <person name="Richter M."/>
            <person name="Achstetter T."/>
            <person name="Glockner F.O."/>
            <person name="Harder J."/>
        </authorList>
    </citation>
    <scope>NUCLEOTIDE SEQUENCE [LARGE SCALE GENOMIC DNA]</scope>
    <source>
        <strain evidence="2 3">SH28</strain>
    </source>
</reference>
<dbReference type="EMBL" id="AMCW01000076">
    <property type="protein sequence ID" value="EKK01899.1"/>
    <property type="molecule type" value="Genomic_DNA"/>
</dbReference>
<feature type="domain" description="N-acetyltransferase" evidence="1">
    <location>
        <begin position="19"/>
        <end position="180"/>
    </location>
</feature>
<dbReference type="AlphaFoldDB" id="K5DGE2"/>
<protein>
    <submittedName>
        <fullName evidence="2">GCN5-related N-acetyltransferase</fullName>
    </submittedName>
</protein>
<name>K5DGE2_RHOBT</name>
<dbReference type="Proteomes" id="UP000007993">
    <property type="component" value="Unassembled WGS sequence"/>
</dbReference>
<dbReference type="PANTHER" id="PTHR43792:SF1">
    <property type="entry name" value="N-ACETYLTRANSFERASE DOMAIN-CONTAINING PROTEIN"/>
    <property type="match status" value="1"/>
</dbReference>
<dbReference type="InterPro" id="IPR000182">
    <property type="entry name" value="GNAT_dom"/>
</dbReference>
<organism evidence="2 3">
    <name type="scientific">Rhodopirellula baltica SH28</name>
    <dbReference type="NCBI Taxonomy" id="993517"/>
    <lineage>
        <taxon>Bacteria</taxon>
        <taxon>Pseudomonadati</taxon>
        <taxon>Planctomycetota</taxon>
        <taxon>Planctomycetia</taxon>
        <taxon>Pirellulales</taxon>
        <taxon>Pirellulaceae</taxon>
        <taxon>Rhodopirellula</taxon>
    </lineage>
</organism>
<dbReference type="RefSeq" id="WP_007332461.1">
    <property type="nucleotide sequence ID" value="NZ_AMCW01000076.1"/>
</dbReference>
<dbReference type="SUPFAM" id="SSF55729">
    <property type="entry name" value="Acyl-CoA N-acyltransferases (Nat)"/>
    <property type="match status" value="1"/>
</dbReference>
<dbReference type="PATRIC" id="fig|993517.3.peg.2964"/>
<dbReference type="Gene3D" id="3.40.630.30">
    <property type="match status" value="1"/>
</dbReference>
<dbReference type="PROSITE" id="PS51186">
    <property type="entry name" value="GNAT"/>
    <property type="match status" value="1"/>
</dbReference>
<evidence type="ECO:0000313" key="2">
    <source>
        <dbReference type="EMBL" id="EKK01899.1"/>
    </source>
</evidence>
<evidence type="ECO:0000313" key="3">
    <source>
        <dbReference type="Proteomes" id="UP000007993"/>
    </source>
</evidence>
<dbReference type="InterPro" id="IPR051531">
    <property type="entry name" value="N-acetyltransferase"/>
</dbReference>
<dbReference type="GO" id="GO:0016747">
    <property type="term" value="F:acyltransferase activity, transferring groups other than amino-acyl groups"/>
    <property type="evidence" value="ECO:0007669"/>
    <property type="project" value="InterPro"/>
</dbReference>
<accession>K5DGE2</accession>
<keyword evidence="2" id="KW-0808">Transferase</keyword>
<comment type="caution">
    <text evidence="2">The sequence shown here is derived from an EMBL/GenBank/DDBJ whole genome shotgun (WGS) entry which is preliminary data.</text>
</comment>
<dbReference type="Pfam" id="PF13302">
    <property type="entry name" value="Acetyltransf_3"/>
    <property type="match status" value="1"/>
</dbReference>
<evidence type="ECO:0000259" key="1">
    <source>
        <dbReference type="PROSITE" id="PS51186"/>
    </source>
</evidence>
<dbReference type="PANTHER" id="PTHR43792">
    <property type="entry name" value="GNAT FAMILY, PUTATIVE (AFU_ORTHOLOGUE AFUA_3G00765)-RELATED-RELATED"/>
    <property type="match status" value="1"/>
</dbReference>
<sequence>MLENKFPDQTVIVAETERLTLRLASPDDAIAMRSVFCDPEVMQHGDGLQTDDWIRLWITRMNCNYNERGYGLWIITQSFDTLAIGYCGLTWFPNINGRPEVEVGYRLARAYWGRGYATEAAMAVRNLAFSHHDLDRLIAVIEPDNSRSIRVAEKLGMKYDGEVLLDGYDHSDSVYACQRE</sequence>
<gene>
    <name evidence="2" type="ORF">RBSH_02746</name>
</gene>